<dbReference type="Gene3D" id="1.20.120.400">
    <property type="entry name" value="Nickel-containing superoxide dismutase"/>
    <property type="match status" value="1"/>
</dbReference>
<sequence>MKIFYNVFTLVLFLILSGGLYGHCQVPCGIYDDAVRIVQIEEDIATIRKAMSMIKGLSGKSDAQSINQMIRWVNTKESHADKIQETVSSYFLAQRIKPKKKGAAGRQKYVNQTLLLQQLIVAAMKCKQNVDQSRCEAASDLVVEFSVSYFDEHGMEHLKQVQNKK</sequence>
<gene>
    <name evidence="1" type="ORF">METZ01_LOCUS84469</name>
</gene>
<proteinExistence type="predicted"/>
<dbReference type="InterPro" id="IPR036502">
    <property type="entry name" value="NiSOD_sf"/>
</dbReference>
<evidence type="ECO:0008006" key="2">
    <source>
        <dbReference type="Google" id="ProtNLM"/>
    </source>
</evidence>
<dbReference type="AlphaFoldDB" id="A0A381UTX6"/>
<accession>A0A381UTX6</accession>
<reference evidence="1" key="1">
    <citation type="submission" date="2018-05" db="EMBL/GenBank/DDBJ databases">
        <authorList>
            <person name="Lanie J.A."/>
            <person name="Ng W.-L."/>
            <person name="Kazmierczak K.M."/>
            <person name="Andrzejewski T.M."/>
            <person name="Davidsen T.M."/>
            <person name="Wayne K.J."/>
            <person name="Tettelin H."/>
            <person name="Glass J.I."/>
            <person name="Rusch D."/>
            <person name="Podicherti R."/>
            <person name="Tsui H.-C.T."/>
            <person name="Winkler M.E."/>
        </authorList>
    </citation>
    <scope>NUCLEOTIDE SEQUENCE</scope>
</reference>
<evidence type="ECO:0000313" key="1">
    <source>
        <dbReference type="EMBL" id="SVA31615.1"/>
    </source>
</evidence>
<dbReference type="EMBL" id="UINC01007136">
    <property type="protein sequence ID" value="SVA31615.1"/>
    <property type="molecule type" value="Genomic_DNA"/>
</dbReference>
<dbReference type="SUPFAM" id="SSF109770">
    <property type="entry name" value="Nickel-containing superoxide dismutase, NiSOD"/>
    <property type="match status" value="1"/>
</dbReference>
<dbReference type="GO" id="GO:0004784">
    <property type="term" value="F:superoxide dismutase activity"/>
    <property type="evidence" value="ECO:0007669"/>
    <property type="project" value="InterPro"/>
</dbReference>
<dbReference type="InterPro" id="IPR014123">
    <property type="entry name" value="Superoxide_dismutase_Ni-type"/>
</dbReference>
<dbReference type="Pfam" id="PF09055">
    <property type="entry name" value="Sod_Ni"/>
    <property type="match status" value="1"/>
</dbReference>
<organism evidence="1">
    <name type="scientific">marine metagenome</name>
    <dbReference type="NCBI Taxonomy" id="408172"/>
    <lineage>
        <taxon>unclassified sequences</taxon>
        <taxon>metagenomes</taxon>
        <taxon>ecological metagenomes</taxon>
    </lineage>
</organism>
<protein>
    <recommendedName>
        <fullName evidence="2">Superoxide dismutase</fullName>
    </recommendedName>
</protein>
<name>A0A381UTX6_9ZZZZ</name>
<dbReference type="GO" id="GO:0016151">
    <property type="term" value="F:nickel cation binding"/>
    <property type="evidence" value="ECO:0007669"/>
    <property type="project" value="InterPro"/>
</dbReference>